<keyword evidence="1" id="KW-0805">Transcription regulation</keyword>
<dbReference type="Gene3D" id="1.10.10.60">
    <property type="entry name" value="Homeodomain-like"/>
    <property type="match status" value="1"/>
</dbReference>
<feature type="domain" description="HTH araC/xylS-type" evidence="4">
    <location>
        <begin position="220"/>
        <end position="320"/>
    </location>
</feature>
<reference evidence="5" key="1">
    <citation type="submission" date="2018-07" db="EMBL/GenBank/DDBJ databases">
        <authorList>
            <person name="Quirk P.G."/>
            <person name="Krulwich T.A."/>
        </authorList>
    </citation>
    <scope>NUCLEOTIDE SEQUENCE</scope>
</reference>
<keyword evidence="3" id="KW-0804">Transcription</keyword>
<evidence type="ECO:0000256" key="1">
    <source>
        <dbReference type="ARBA" id="ARBA00023015"/>
    </source>
</evidence>
<proteinExistence type="predicted"/>
<dbReference type="Pfam" id="PF14525">
    <property type="entry name" value="AraC_binding_2"/>
    <property type="match status" value="1"/>
</dbReference>
<evidence type="ECO:0000256" key="2">
    <source>
        <dbReference type="ARBA" id="ARBA00023125"/>
    </source>
</evidence>
<keyword evidence="2" id="KW-0238">DNA-binding</keyword>
<dbReference type="InterPro" id="IPR050204">
    <property type="entry name" value="AraC_XylS_family_regulators"/>
</dbReference>
<dbReference type="EMBL" id="UIDG01000339">
    <property type="protein sequence ID" value="SUS07279.1"/>
    <property type="molecule type" value="Genomic_DNA"/>
</dbReference>
<dbReference type="SMART" id="SM00342">
    <property type="entry name" value="HTH_ARAC"/>
    <property type="match status" value="1"/>
</dbReference>
<dbReference type="InterPro" id="IPR009057">
    <property type="entry name" value="Homeodomain-like_sf"/>
</dbReference>
<dbReference type="InterPro" id="IPR018062">
    <property type="entry name" value="HTH_AraC-typ_CS"/>
</dbReference>
<evidence type="ECO:0000313" key="5">
    <source>
        <dbReference type="EMBL" id="SUS07279.1"/>
    </source>
</evidence>
<accession>A0A380THV3</accession>
<dbReference type="GO" id="GO:0003700">
    <property type="term" value="F:DNA-binding transcription factor activity"/>
    <property type="evidence" value="ECO:0007669"/>
    <property type="project" value="InterPro"/>
</dbReference>
<organism evidence="5">
    <name type="scientific">metagenome</name>
    <dbReference type="NCBI Taxonomy" id="256318"/>
    <lineage>
        <taxon>unclassified sequences</taxon>
        <taxon>metagenomes</taxon>
    </lineage>
</organism>
<evidence type="ECO:0000256" key="3">
    <source>
        <dbReference type="ARBA" id="ARBA00023163"/>
    </source>
</evidence>
<evidence type="ECO:0000259" key="4">
    <source>
        <dbReference type="PROSITE" id="PS01124"/>
    </source>
</evidence>
<dbReference type="AlphaFoldDB" id="A0A380THV3"/>
<dbReference type="PROSITE" id="PS00041">
    <property type="entry name" value="HTH_ARAC_FAMILY_1"/>
    <property type="match status" value="1"/>
</dbReference>
<dbReference type="Pfam" id="PF12833">
    <property type="entry name" value="HTH_18"/>
    <property type="match status" value="1"/>
</dbReference>
<gene>
    <name evidence="5" type="ORF">DF3PB_4030007</name>
</gene>
<dbReference type="PANTHER" id="PTHR46796:SF12">
    <property type="entry name" value="HTH-TYPE DNA-BINDING TRANSCRIPTIONAL ACTIVATOR EUTR"/>
    <property type="match status" value="1"/>
</dbReference>
<dbReference type="GO" id="GO:0043565">
    <property type="term" value="F:sequence-specific DNA binding"/>
    <property type="evidence" value="ECO:0007669"/>
    <property type="project" value="InterPro"/>
</dbReference>
<dbReference type="PANTHER" id="PTHR46796">
    <property type="entry name" value="HTH-TYPE TRANSCRIPTIONAL ACTIVATOR RHAS-RELATED"/>
    <property type="match status" value="1"/>
</dbReference>
<name>A0A380THV3_9ZZZZ</name>
<protein>
    <submittedName>
        <fullName evidence="5">Putative Transcriptional regulator, AraC family</fullName>
    </submittedName>
</protein>
<dbReference type="SUPFAM" id="SSF46689">
    <property type="entry name" value="Homeodomain-like"/>
    <property type="match status" value="2"/>
</dbReference>
<dbReference type="InterPro" id="IPR018060">
    <property type="entry name" value="HTH_AraC"/>
</dbReference>
<sequence>MSNHFLNNHCQLFTHDLDHSRDMMARMWERHEIHLNAGYTYSIRWHQADLKNVSLSYCDSPTSVHIVAGPVGHSYRLGLHEEGYGSQRINGREMVSTPARASLHAPGQELELKTAPFRSLMLNLDGAFVERPLERRFGRLPPFEEWAREISLRSGPAACLRSLSRWMASELDRPSSWLLASRSAATRLERALLGLFLDSLGELRPPARRRNDDLAVQQIKRVEEWMDANFADAVTVDDLADVAGVGVRSLQNAFRRLRGCTPMEALTRRRLNAAREALGAASPHATVTQVAADCGFFHFGRFAEYYRRSFGETPSATLSRAKRR</sequence>
<dbReference type="PROSITE" id="PS01124">
    <property type="entry name" value="HTH_ARAC_FAMILY_2"/>
    <property type="match status" value="1"/>
</dbReference>
<dbReference type="InterPro" id="IPR035418">
    <property type="entry name" value="AraC-bd_2"/>
</dbReference>